<evidence type="ECO:0000313" key="2">
    <source>
        <dbReference type="EMBL" id="NEW70812.1"/>
    </source>
</evidence>
<dbReference type="Gene3D" id="3.20.20.140">
    <property type="entry name" value="Metal-dependent hydrolases"/>
    <property type="match status" value="1"/>
</dbReference>
<accession>A0A6G4AC22</accession>
<keyword evidence="3" id="KW-1185">Reference proteome</keyword>
<dbReference type="PANTHER" id="PTHR43135">
    <property type="entry name" value="ALPHA-D-RIBOSE 1-METHYLPHOSPHONATE 5-TRIPHOSPHATE DIPHOSPHATASE"/>
    <property type="match status" value="1"/>
</dbReference>
<dbReference type="Gene3D" id="2.30.40.10">
    <property type="entry name" value="Urease, subunit C, domain 1"/>
    <property type="match status" value="1"/>
</dbReference>
<dbReference type="InterPro" id="IPR006680">
    <property type="entry name" value="Amidohydro-rel"/>
</dbReference>
<dbReference type="InterPro" id="IPR051781">
    <property type="entry name" value="Metallo-dep_Hydrolase"/>
</dbReference>
<dbReference type="PANTHER" id="PTHR43135:SF3">
    <property type="entry name" value="ALPHA-D-RIBOSE 1-METHYLPHOSPHONATE 5-TRIPHOSPHATE DIPHOSPHATASE"/>
    <property type="match status" value="1"/>
</dbReference>
<dbReference type="GO" id="GO:0016810">
    <property type="term" value="F:hydrolase activity, acting on carbon-nitrogen (but not peptide) bonds"/>
    <property type="evidence" value="ECO:0007669"/>
    <property type="project" value="InterPro"/>
</dbReference>
<name>A0A6G4AC22_9ACTN</name>
<dbReference type="InterPro" id="IPR011059">
    <property type="entry name" value="Metal-dep_hydrolase_composite"/>
</dbReference>
<reference evidence="2" key="1">
    <citation type="submission" date="2020-02" db="EMBL/GenBank/DDBJ databases">
        <title>A new Streptomyces sp. for controlling soil-borne diseases.</title>
        <authorList>
            <person name="Li X."/>
            <person name="Tian Y."/>
            <person name="Gao K."/>
        </authorList>
    </citation>
    <scope>NUCLEOTIDE SEQUENCE [LARGE SCALE GENOMIC DNA]</scope>
    <source>
        <strain evidence="2">0250</strain>
    </source>
</reference>
<proteinExistence type="predicted"/>
<dbReference type="InterPro" id="IPR032466">
    <property type="entry name" value="Metal_Hydrolase"/>
</dbReference>
<dbReference type="EMBL" id="JAAIKT010000009">
    <property type="protein sequence ID" value="NEW70812.1"/>
    <property type="molecule type" value="Genomic_DNA"/>
</dbReference>
<feature type="domain" description="Amidohydrolase-related" evidence="1">
    <location>
        <begin position="59"/>
        <end position="386"/>
    </location>
</feature>
<evidence type="ECO:0000313" key="3">
    <source>
        <dbReference type="Proteomes" id="UP000476310"/>
    </source>
</evidence>
<dbReference type="SUPFAM" id="SSF51556">
    <property type="entry name" value="Metallo-dependent hydrolases"/>
    <property type="match status" value="1"/>
</dbReference>
<dbReference type="CDD" id="cd01299">
    <property type="entry name" value="Met_dep_hydrolase_A"/>
    <property type="match status" value="1"/>
</dbReference>
<dbReference type="Pfam" id="PF01979">
    <property type="entry name" value="Amidohydro_1"/>
    <property type="match status" value="1"/>
</dbReference>
<organism evidence="2 3">
    <name type="scientific">Streptomyces rhizosphaericus</name>
    <dbReference type="NCBI Taxonomy" id="114699"/>
    <lineage>
        <taxon>Bacteria</taxon>
        <taxon>Bacillati</taxon>
        <taxon>Actinomycetota</taxon>
        <taxon>Actinomycetes</taxon>
        <taxon>Kitasatosporales</taxon>
        <taxon>Streptomycetaceae</taxon>
        <taxon>Streptomyces</taxon>
        <taxon>Streptomyces violaceusniger group</taxon>
    </lineage>
</organism>
<dbReference type="SUPFAM" id="SSF51338">
    <property type="entry name" value="Composite domain of metallo-dependent hydrolases"/>
    <property type="match status" value="1"/>
</dbReference>
<dbReference type="InterPro" id="IPR057744">
    <property type="entry name" value="OTAase-like"/>
</dbReference>
<dbReference type="RefSeq" id="WP_164426013.1">
    <property type="nucleotide sequence ID" value="NZ_JAAIKT010000009.1"/>
</dbReference>
<protein>
    <submittedName>
        <fullName evidence="2">Amidohydrolase family protein</fullName>
    </submittedName>
</protein>
<sequence length="426" mass="44785">MTTRTALTAARLLTESSAPLIHGAVVCVEDDTIAYAGPRGSAPAWASTAETVTDLGDTTLMPGLIDCHVHLCQDPTSSGLLVGMSSDQDALRRTMVANARRLLDAGVTTARDLGAPGTLGTEIRDRLTTLTHATPRMLVANAPITVAGGHAWSMGGVADGVDQIRARVREHAEQGVDLIKVMTTGGFMTPGSHPSQTRYSLDELTALVTEAHAHGLPVTTHVLGVEGIERAVLAGVDCIEHCGWVTQTGTQFDPRIAAMIIERGVIVSPAMNTACTAEHYMCPWDERDSVIGNLRGLIALDAIVVAGTDAGIPLVHFERYADCLEVHLDAGMNHRQVIAGATDVAAEACGLKDVTGRLAPGLSADLIAVDGDPTQDIAGLHKPGFVMAAGRPHPIRDTTLDTGDAEARDRIRRRLEAGAGRHTTGE</sequence>
<evidence type="ECO:0000259" key="1">
    <source>
        <dbReference type="Pfam" id="PF01979"/>
    </source>
</evidence>
<dbReference type="Proteomes" id="UP000476310">
    <property type="component" value="Unassembled WGS sequence"/>
</dbReference>
<dbReference type="AlphaFoldDB" id="A0A6G4AC22"/>
<gene>
    <name evidence="2" type="ORF">G4H13_10415</name>
</gene>
<comment type="caution">
    <text evidence="2">The sequence shown here is derived from an EMBL/GenBank/DDBJ whole genome shotgun (WGS) entry which is preliminary data.</text>
</comment>